<dbReference type="EnsemblPlants" id="KQK17013">
    <property type="protein sequence ID" value="KQK17013"/>
    <property type="gene ID" value="BRADI_1g31950v3"/>
</dbReference>
<dbReference type="GeneID" id="100836821"/>
<protein>
    <recommendedName>
        <fullName evidence="1">F-box domain-containing protein</fullName>
    </recommendedName>
</protein>
<organism evidence="3">
    <name type="scientific">Brachypodium distachyon</name>
    <name type="common">Purple false brome</name>
    <name type="synonym">Trachynia distachya</name>
    <dbReference type="NCBI Taxonomy" id="15368"/>
    <lineage>
        <taxon>Eukaryota</taxon>
        <taxon>Viridiplantae</taxon>
        <taxon>Streptophyta</taxon>
        <taxon>Embryophyta</taxon>
        <taxon>Tracheophyta</taxon>
        <taxon>Spermatophyta</taxon>
        <taxon>Magnoliopsida</taxon>
        <taxon>Liliopsida</taxon>
        <taxon>Poales</taxon>
        <taxon>Poaceae</taxon>
        <taxon>BOP clade</taxon>
        <taxon>Pooideae</taxon>
        <taxon>Stipodae</taxon>
        <taxon>Brachypodieae</taxon>
        <taxon>Brachypodium</taxon>
    </lineage>
</organism>
<evidence type="ECO:0000313" key="2">
    <source>
        <dbReference type="EMBL" id="KQK17011.1"/>
    </source>
</evidence>
<dbReference type="PANTHER" id="PTHR35546">
    <property type="entry name" value="F-BOX PROTEIN INTERACTION DOMAIN PROTEIN-RELATED"/>
    <property type="match status" value="1"/>
</dbReference>
<reference evidence="2" key="2">
    <citation type="submission" date="2017-06" db="EMBL/GenBank/DDBJ databases">
        <title>WGS assembly of Brachypodium distachyon.</title>
        <authorList>
            <consortium name="The International Brachypodium Initiative"/>
            <person name="Lucas S."/>
            <person name="Harmon-Smith M."/>
            <person name="Lail K."/>
            <person name="Tice H."/>
            <person name="Grimwood J."/>
            <person name="Bruce D."/>
            <person name="Barry K."/>
            <person name="Shu S."/>
            <person name="Lindquist E."/>
            <person name="Wang M."/>
            <person name="Pitluck S."/>
            <person name="Vogel J.P."/>
            <person name="Garvin D.F."/>
            <person name="Mockler T.C."/>
            <person name="Schmutz J."/>
            <person name="Rokhsar D."/>
            <person name="Bevan M.W."/>
        </authorList>
    </citation>
    <scope>NUCLEOTIDE SEQUENCE</scope>
    <source>
        <strain evidence="2">Bd21</strain>
    </source>
</reference>
<dbReference type="RefSeq" id="XP_010240443.1">
    <property type="nucleotide sequence ID" value="XM_010242141.3"/>
</dbReference>
<dbReference type="SUPFAM" id="SSF81383">
    <property type="entry name" value="F-box domain"/>
    <property type="match status" value="1"/>
</dbReference>
<dbReference type="InterPro" id="IPR017451">
    <property type="entry name" value="F-box-assoc_interact_dom"/>
</dbReference>
<dbReference type="AlphaFoldDB" id="I1GVX3"/>
<dbReference type="Gramene" id="KQK17011">
    <property type="protein sequence ID" value="KQK17011"/>
    <property type="gene ID" value="BRADI_1g31950v3"/>
</dbReference>
<dbReference type="STRING" id="15368.I1GVX3"/>
<dbReference type="eggNOG" id="ENOG502QWH8">
    <property type="taxonomic scope" value="Eukaryota"/>
</dbReference>
<dbReference type="Proteomes" id="UP000008810">
    <property type="component" value="Chromosome 1"/>
</dbReference>
<dbReference type="Pfam" id="PF00646">
    <property type="entry name" value="F-box"/>
    <property type="match status" value="1"/>
</dbReference>
<gene>
    <name evidence="3" type="primary">LOC100836821</name>
    <name evidence="2" type="ORF">BRADI_1g31950v3</name>
</gene>
<dbReference type="Gene3D" id="1.20.1280.50">
    <property type="match status" value="1"/>
</dbReference>
<name>I1GVX3_BRADI</name>
<dbReference type="NCBIfam" id="TIGR01640">
    <property type="entry name" value="F_box_assoc_1"/>
    <property type="match status" value="1"/>
</dbReference>
<dbReference type="Gramene" id="KQK17012">
    <property type="protein sequence ID" value="KQK17012"/>
    <property type="gene ID" value="BRADI_1g31950v3"/>
</dbReference>
<dbReference type="InterPro" id="IPR056592">
    <property type="entry name" value="Beta-prop_At3g26010-like"/>
</dbReference>
<proteinExistence type="predicted"/>
<dbReference type="InterPro" id="IPR001810">
    <property type="entry name" value="F-box_dom"/>
</dbReference>
<dbReference type="InterPro" id="IPR036047">
    <property type="entry name" value="F-box-like_dom_sf"/>
</dbReference>
<dbReference type="EMBL" id="CM000880">
    <property type="protein sequence ID" value="KQK17011.1"/>
    <property type="molecule type" value="Genomic_DNA"/>
</dbReference>
<dbReference type="InterPro" id="IPR055290">
    <property type="entry name" value="At3g26010-like"/>
</dbReference>
<evidence type="ECO:0000313" key="3">
    <source>
        <dbReference type="EnsemblPlants" id="KQK17011"/>
    </source>
</evidence>
<sequence length="382" mass="43764">MDRVKKTSSPAADLTDDLIVEILSRLPAKSICRFKCVSPHWRSLITDRANRRKLPQTLSGFFRHTVGQDGHNEPISVPVFYSIVSGLGEEEKHVRDPSLSFLPGCYKTIIPKDCCNGLLLCLCWKGSPKDESNYVVCNPATEKWVILPQSDQASQLFVRHVGFDPAVSSHFHVFSVLEGLDGYTTGVDVYSSEAKAWSYKENGWADETVLYEPSVFLNGMMHFVSCEFTIVALDTQGKSWRTIPLLQTMGYEDYFYGNCAIIGQSQGHLHYLNVRERDASTLSVWTLSNYCSGEWLFKYNINIFQLFGWKDVINQRQWDYTLVAIHPECSLIFYILHHENMLLSYDMDHGKVHVIRKLKEHYYGATYIPYVPLFTESLVDHE</sequence>
<dbReference type="OrthoDB" id="677437at2759"/>
<dbReference type="CDD" id="cd22157">
    <property type="entry name" value="F-box_AtFBW1-like"/>
    <property type="match status" value="1"/>
</dbReference>
<dbReference type="EMBL" id="CM000880">
    <property type="protein sequence ID" value="KQK17013.1"/>
    <property type="molecule type" value="Genomic_DNA"/>
</dbReference>
<dbReference type="KEGG" id="bdi:100836821"/>
<dbReference type="Gramene" id="KQK17013">
    <property type="protein sequence ID" value="KQK17013"/>
    <property type="gene ID" value="BRADI_1g31950v3"/>
</dbReference>
<evidence type="ECO:0000313" key="4">
    <source>
        <dbReference type="Proteomes" id="UP000008810"/>
    </source>
</evidence>
<reference evidence="2 3" key="1">
    <citation type="journal article" date="2010" name="Nature">
        <title>Genome sequencing and analysis of the model grass Brachypodium distachyon.</title>
        <authorList>
            <consortium name="International Brachypodium Initiative"/>
        </authorList>
    </citation>
    <scope>NUCLEOTIDE SEQUENCE [LARGE SCALE GENOMIC DNA]</scope>
    <source>
        <strain evidence="2">Bd21</strain>
        <strain evidence="3">cv. Bd21</strain>
    </source>
</reference>
<dbReference type="SMART" id="SM00256">
    <property type="entry name" value="FBOX"/>
    <property type="match status" value="1"/>
</dbReference>
<dbReference type="Pfam" id="PF24750">
    <property type="entry name" value="b-prop_At3g26010-like"/>
    <property type="match status" value="1"/>
</dbReference>
<accession>I1GVX3</accession>
<dbReference type="OMA" id="EWIFKYS"/>
<dbReference type="EMBL" id="CM000880">
    <property type="protein sequence ID" value="KQK17012.1"/>
    <property type="molecule type" value="Genomic_DNA"/>
</dbReference>
<dbReference type="PANTHER" id="PTHR35546:SF105">
    <property type="entry name" value="OS05G0139200 PROTEIN"/>
    <property type="match status" value="1"/>
</dbReference>
<feature type="domain" description="F-box" evidence="1">
    <location>
        <begin position="14"/>
        <end position="54"/>
    </location>
</feature>
<dbReference type="EnsemblPlants" id="KQK17012">
    <property type="protein sequence ID" value="KQK17012"/>
    <property type="gene ID" value="BRADI_1g31950v3"/>
</dbReference>
<dbReference type="HOGENOM" id="CLU_022847_1_1_1"/>
<keyword evidence="4" id="KW-1185">Reference proteome</keyword>
<reference evidence="3" key="3">
    <citation type="submission" date="2018-08" db="UniProtKB">
        <authorList>
            <consortium name="EnsemblPlants"/>
        </authorList>
    </citation>
    <scope>IDENTIFICATION</scope>
    <source>
        <strain evidence="3">cv. Bd21</strain>
    </source>
</reference>
<evidence type="ECO:0000259" key="1">
    <source>
        <dbReference type="SMART" id="SM00256"/>
    </source>
</evidence>
<dbReference type="EnsemblPlants" id="KQK17011">
    <property type="protein sequence ID" value="KQK17011"/>
    <property type="gene ID" value="BRADI_1g31950v3"/>
</dbReference>